<gene>
    <name evidence="1" type="ORF">PAALTS15_14811</name>
</gene>
<comment type="caution">
    <text evidence="1">The sequence shown here is derived from an EMBL/GenBank/DDBJ whole genome shotgun (WGS) entry which is preliminary data.</text>
</comment>
<organism evidence="1 2">
    <name type="scientific">Paenibacillus alvei TS-15</name>
    <dbReference type="NCBI Taxonomy" id="1117108"/>
    <lineage>
        <taxon>Bacteria</taxon>
        <taxon>Bacillati</taxon>
        <taxon>Bacillota</taxon>
        <taxon>Bacilli</taxon>
        <taxon>Bacillales</taxon>
        <taxon>Paenibacillaceae</taxon>
        <taxon>Paenibacillus</taxon>
    </lineage>
</organism>
<dbReference type="Proteomes" id="UP000015344">
    <property type="component" value="Unassembled WGS sequence"/>
</dbReference>
<dbReference type="AlphaFoldDB" id="S9SQP1"/>
<evidence type="ECO:0000313" key="1">
    <source>
        <dbReference type="EMBL" id="EPY06428.1"/>
    </source>
</evidence>
<protein>
    <submittedName>
        <fullName evidence="1">Uncharacterized protein</fullName>
    </submittedName>
</protein>
<proteinExistence type="predicted"/>
<accession>S9SQP1</accession>
<dbReference type="EMBL" id="ATMT01000054">
    <property type="protein sequence ID" value="EPY06428.1"/>
    <property type="molecule type" value="Genomic_DNA"/>
</dbReference>
<reference evidence="1 2" key="1">
    <citation type="submission" date="2013-05" db="EMBL/GenBank/DDBJ databases">
        <authorList>
            <person name="Strain E.A."/>
            <person name="Brown E."/>
            <person name="Allard M.W."/>
            <person name="Luo Y.L."/>
        </authorList>
    </citation>
    <scope>NUCLEOTIDE SEQUENCE [LARGE SCALE GENOMIC DNA]</scope>
    <source>
        <strain evidence="1 2">TS-15</strain>
    </source>
</reference>
<sequence length="60" mass="7020">MIERYAVQLVHRDDHGIGSLIIAAAGIEQEQTSAEEQLLQQWQQWRHIDTSYITVTDNRR</sequence>
<name>S9SQP1_PAEAL</name>
<evidence type="ECO:0000313" key="2">
    <source>
        <dbReference type="Proteomes" id="UP000015344"/>
    </source>
</evidence>